<evidence type="ECO:0000313" key="1">
    <source>
        <dbReference type="EMBL" id="KAF0929053.1"/>
    </source>
</evidence>
<gene>
    <name evidence="1" type="ORF">E2562_015168</name>
</gene>
<reference evidence="1 2" key="1">
    <citation type="submission" date="2019-11" db="EMBL/GenBank/DDBJ databases">
        <title>Whole genome sequence of Oryza granulata.</title>
        <authorList>
            <person name="Li W."/>
        </authorList>
    </citation>
    <scope>NUCLEOTIDE SEQUENCE [LARGE SCALE GENOMIC DNA]</scope>
    <source>
        <strain evidence="2">cv. Menghai</strain>
        <tissue evidence="1">Leaf</tissue>
    </source>
</reference>
<keyword evidence="2" id="KW-1185">Reference proteome</keyword>
<protein>
    <submittedName>
        <fullName evidence="1">Uncharacterized protein</fullName>
    </submittedName>
</protein>
<dbReference type="AlphaFoldDB" id="A0A6G1EWM4"/>
<dbReference type="OrthoDB" id="670199at2759"/>
<dbReference type="EMBL" id="SPHZ02000002">
    <property type="protein sequence ID" value="KAF0929053.1"/>
    <property type="molecule type" value="Genomic_DNA"/>
</dbReference>
<comment type="caution">
    <text evidence="1">The sequence shown here is derived from an EMBL/GenBank/DDBJ whole genome shotgun (WGS) entry which is preliminary data.</text>
</comment>
<sequence length="74" mass="8165">MTLLEGQGYVLVEGALYKTGVCTPCSVEEVREEATRSLCRYAAVTKAWYDNKLSPRHFVPGDMVLRCGLSPGKL</sequence>
<proteinExistence type="predicted"/>
<evidence type="ECO:0000313" key="2">
    <source>
        <dbReference type="Proteomes" id="UP000479710"/>
    </source>
</evidence>
<dbReference type="Proteomes" id="UP000479710">
    <property type="component" value="Unassembled WGS sequence"/>
</dbReference>
<accession>A0A6G1EWM4</accession>
<organism evidence="1 2">
    <name type="scientific">Oryza meyeriana var. granulata</name>
    <dbReference type="NCBI Taxonomy" id="110450"/>
    <lineage>
        <taxon>Eukaryota</taxon>
        <taxon>Viridiplantae</taxon>
        <taxon>Streptophyta</taxon>
        <taxon>Embryophyta</taxon>
        <taxon>Tracheophyta</taxon>
        <taxon>Spermatophyta</taxon>
        <taxon>Magnoliopsida</taxon>
        <taxon>Liliopsida</taxon>
        <taxon>Poales</taxon>
        <taxon>Poaceae</taxon>
        <taxon>BOP clade</taxon>
        <taxon>Oryzoideae</taxon>
        <taxon>Oryzeae</taxon>
        <taxon>Oryzinae</taxon>
        <taxon>Oryza</taxon>
        <taxon>Oryza meyeriana</taxon>
    </lineage>
</organism>
<name>A0A6G1EWM4_9ORYZ</name>